<reference evidence="2" key="2">
    <citation type="submission" date="2021-04" db="EMBL/GenBank/DDBJ databases">
        <authorList>
            <person name="Gilroy R."/>
        </authorList>
    </citation>
    <scope>NUCLEOTIDE SEQUENCE</scope>
    <source>
        <strain evidence="2">CHK32-1732</strain>
    </source>
</reference>
<dbReference type="AlphaFoldDB" id="A0A9D1RP76"/>
<reference evidence="2" key="1">
    <citation type="journal article" date="2021" name="PeerJ">
        <title>Extensive microbial diversity within the chicken gut microbiome revealed by metagenomics and culture.</title>
        <authorList>
            <person name="Gilroy R."/>
            <person name="Ravi A."/>
            <person name="Getino M."/>
            <person name="Pursley I."/>
            <person name="Horton D.L."/>
            <person name="Alikhan N.F."/>
            <person name="Baker D."/>
            <person name="Gharbi K."/>
            <person name="Hall N."/>
            <person name="Watson M."/>
            <person name="Adriaenssens E.M."/>
            <person name="Foster-Nyarko E."/>
            <person name="Jarju S."/>
            <person name="Secka A."/>
            <person name="Antonio M."/>
            <person name="Oren A."/>
            <person name="Chaudhuri R.R."/>
            <person name="La Ragione R."/>
            <person name="Hildebrand F."/>
            <person name="Pallen M.J."/>
        </authorList>
    </citation>
    <scope>NUCLEOTIDE SEQUENCE</scope>
    <source>
        <strain evidence="2">CHK32-1732</strain>
    </source>
</reference>
<protein>
    <submittedName>
        <fullName evidence="2">Uncharacterized protein</fullName>
    </submittedName>
</protein>
<organism evidence="2 3">
    <name type="scientific">Candidatus Corynebacterium avicola</name>
    <dbReference type="NCBI Taxonomy" id="2838527"/>
    <lineage>
        <taxon>Bacteria</taxon>
        <taxon>Bacillati</taxon>
        <taxon>Actinomycetota</taxon>
        <taxon>Actinomycetes</taxon>
        <taxon>Mycobacteriales</taxon>
        <taxon>Corynebacteriaceae</taxon>
        <taxon>Corynebacterium</taxon>
    </lineage>
</organism>
<evidence type="ECO:0000256" key="1">
    <source>
        <dbReference type="SAM" id="MobiDB-lite"/>
    </source>
</evidence>
<comment type="caution">
    <text evidence="2">The sequence shown here is derived from an EMBL/GenBank/DDBJ whole genome shotgun (WGS) entry which is preliminary data.</text>
</comment>
<accession>A0A9D1RP76</accession>
<name>A0A9D1RP76_9CORY</name>
<evidence type="ECO:0000313" key="2">
    <source>
        <dbReference type="EMBL" id="HIW91986.1"/>
    </source>
</evidence>
<dbReference type="EMBL" id="DXGC01000083">
    <property type="protein sequence ID" value="HIW91986.1"/>
    <property type="molecule type" value="Genomic_DNA"/>
</dbReference>
<sequence>MSGSDVCGRGAYGCPSYWAGHTAHAIQFRLTSEYLENFPERCRSVELEDLGEGHFRTLIDGRSLRGWNHSPEQVTEFSRESRRGLVQYVPFSGVLMCARLDESGRVFGRTLIYPFWEGGETPETTDGLSRGVDRRLLLSGADGNNRKCDTDAPGHGATGGVAPGDLPAGDFSGKDFVRVTFGSWFAGQLEVRFPGGVALKAHHCDRRYLPIFTREAAGDEVYYHLGTGLLVRGTGEHRKFLSVSWEELDECPTSASRNQ</sequence>
<gene>
    <name evidence="2" type="ORF">H9870_10035</name>
</gene>
<evidence type="ECO:0000313" key="3">
    <source>
        <dbReference type="Proteomes" id="UP000824190"/>
    </source>
</evidence>
<proteinExistence type="predicted"/>
<feature type="region of interest" description="Disordered" evidence="1">
    <location>
        <begin position="144"/>
        <end position="163"/>
    </location>
</feature>
<dbReference type="Proteomes" id="UP000824190">
    <property type="component" value="Unassembled WGS sequence"/>
</dbReference>